<comment type="subcellular location">
    <subcellularLocation>
        <location evidence="1">Endomembrane system</location>
        <topology evidence="1">Multi-pass membrane protein</topology>
    </subcellularLocation>
</comment>
<keyword evidence="2 5" id="KW-0812">Transmembrane</keyword>
<keyword evidence="4 5" id="KW-0472">Membrane</keyword>
<name>A0A7W5P746_9ACTN</name>
<feature type="transmembrane region" description="Helical" evidence="5">
    <location>
        <begin position="89"/>
        <end position="112"/>
    </location>
</feature>
<dbReference type="Proteomes" id="UP000565572">
    <property type="component" value="Unassembled WGS sequence"/>
</dbReference>
<dbReference type="GO" id="GO:0012505">
    <property type="term" value="C:endomembrane system"/>
    <property type="evidence" value="ECO:0007669"/>
    <property type="project" value="UniProtKB-SubCell"/>
</dbReference>
<evidence type="ECO:0000256" key="1">
    <source>
        <dbReference type="ARBA" id="ARBA00004127"/>
    </source>
</evidence>
<feature type="domain" description="DUF202" evidence="6">
    <location>
        <begin position="12"/>
        <end position="73"/>
    </location>
</feature>
<proteinExistence type="predicted"/>
<protein>
    <submittedName>
        <fullName evidence="7">Putative membrane protein</fullName>
    </submittedName>
</protein>
<evidence type="ECO:0000313" key="8">
    <source>
        <dbReference type="Proteomes" id="UP000565572"/>
    </source>
</evidence>
<dbReference type="EMBL" id="JACHZG010000001">
    <property type="protein sequence ID" value="MBB3327022.1"/>
    <property type="molecule type" value="Genomic_DNA"/>
</dbReference>
<dbReference type="RefSeq" id="WP_183337957.1">
    <property type="nucleotide sequence ID" value="NZ_JACHZG010000001.1"/>
</dbReference>
<organism evidence="7 8">
    <name type="scientific">Microlunatus antarcticus</name>
    <dbReference type="NCBI Taxonomy" id="53388"/>
    <lineage>
        <taxon>Bacteria</taxon>
        <taxon>Bacillati</taxon>
        <taxon>Actinomycetota</taxon>
        <taxon>Actinomycetes</taxon>
        <taxon>Propionibacteriales</taxon>
        <taxon>Propionibacteriaceae</taxon>
        <taxon>Microlunatus</taxon>
    </lineage>
</organism>
<dbReference type="Pfam" id="PF02656">
    <property type="entry name" value="DUF202"/>
    <property type="match status" value="1"/>
</dbReference>
<feature type="transmembrane region" description="Helical" evidence="5">
    <location>
        <begin position="47"/>
        <end position="68"/>
    </location>
</feature>
<evidence type="ECO:0000256" key="2">
    <source>
        <dbReference type="ARBA" id="ARBA00022692"/>
    </source>
</evidence>
<evidence type="ECO:0000259" key="6">
    <source>
        <dbReference type="Pfam" id="PF02656"/>
    </source>
</evidence>
<feature type="transmembrane region" description="Helical" evidence="5">
    <location>
        <begin position="21"/>
        <end position="41"/>
    </location>
</feature>
<dbReference type="InterPro" id="IPR003807">
    <property type="entry name" value="DUF202"/>
</dbReference>
<evidence type="ECO:0000256" key="5">
    <source>
        <dbReference type="SAM" id="Phobius"/>
    </source>
</evidence>
<keyword evidence="8" id="KW-1185">Reference proteome</keyword>
<comment type="caution">
    <text evidence="7">The sequence shown here is derived from an EMBL/GenBank/DDBJ whole genome shotgun (WGS) entry which is preliminary data.</text>
</comment>
<keyword evidence="3 5" id="KW-1133">Transmembrane helix</keyword>
<reference evidence="7 8" key="1">
    <citation type="submission" date="2020-08" db="EMBL/GenBank/DDBJ databases">
        <title>Sequencing the genomes of 1000 actinobacteria strains.</title>
        <authorList>
            <person name="Klenk H.-P."/>
        </authorList>
    </citation>
    <scope>NUCLEOTIDE SEQUENCE [LARGE SCALE GENOMIC DNA]</scope>
    <source>
        <strain evidence="7 8">DSM 11053</strain>
    </source>
</reference>
<gene>
    <name evidence="7" type="ORF">FHX39_001966</name>
</gene>
<evidence type="ECO:0000256" key="4">
    <source>
        <dbReference type="ARBA" id="ARBA00023136"/>
    </source>
</evidence>
<evidence type="ECO:0000256" key="3">
    <source>
        <dbReference type="ARBA" id="ARBA00022989"/>
    </source>
</evidence>
<evidence type="ECO:0000313" key="7">
    <source>
        <dbReference type="EMBL" id="MBB3327022.1"/>
    </source>
</evidence>
<accession>A0A7W5P746</accession>
<sequence>MSESEHLGTLTRDLLANERTYLAWLRTAVSLMVVGLAVARLLDPGHIGPLVAGILLTAVGAVGVAYATRRSRVAAALIERGDIAGRDSGRAMTVVSTVLVLTVAAALVLLLLL</sequence>
<dbReference type="AlphaFoldDB" id="A0A7W5P746"/>